<keyword evidence="2" id="KW-1185">Reference proteome</keyword>
<protein>
    <recommendedName>
        <fullName evidence="3">PH domain-containing protein</fullName>
    </recommendedName>
</protein>
<gene>
    <name evidence="1" type="ORF">NPIL_329441</name>
</gene>
<sequence>MYEQQMVELRINYENDQKFSLTSPSCQDRRLWADVISIYVETKYTPKNGAIVVKNARRSMSTRSLGVEVKNSVNISHGFHLVYLCI</sequence>
<evidence type="ECO:0000313" key="2">
    <source>
        <dbReference type="Proteomes" id="UP000887013"/>
    </source>
</evidence>
<name>A0A8X6TJS0_NEPPI</name>
<reference evidence="1" key="1">
    <citation type="submission" date="2020-08" db="EMBL/GenBank/DDBJ databases">
        <title>Multicomponent nature underlies the extraordinary mechanical properties of spider dragline silk.</title>
        <authorList>
            <person name="Kono N."/>
            <person name="Nakamura H."/>
            <person name="Mori M."/>
            <person name="Yoshida Y."/>
            <person name="Ohtoshi R."/>
            <person name="Malay A.D."/>
            <person name="Moran D.A.P."/>
            <person name="Tomita M."/>
            <person name="Numata K."/>
            <person name="Arakawa K."/>
        </authorList>
    </citation>
    <scope>NUCLEOTIDE SEQUENCE</scope>
</reference>
<dbReference type="Proteomes" id="UP000887013">
    <property type="component" value="Unassembled WGS sequence"/>
</dbReference>
<dbReference type="EMBL" id="BMAW01058790">
    <property type="protein sequence ID" value="GFT18051.1"/>
    <property type="molecule type" value="Genomic_DNA"/>
</dbReference>
<evidence type="ECO:0008006" key="3">
    <source>
        <dbReference type="Google" id="ProtNLM"/>
    </source>
</evidence>
<comment type="caution">
    <text evidence="1">The sequence shown here is derived from an EMBL/GenBank/DDBJ whole genome shotgun (WGS) entry which is preliminary data.</text>
</comment>
<organism evidence="1 2">
    <name type="scientific">Nephila pilipes</name>
    <name type="common">Giant wood spider</name>
    <name type="synonym">Nephila maculata</name>
    <dbReference type="NCBI Taxonomy" id="299642"/>
    <lineage>
        <taxon>Eukaryota</taxon>
        <taxon>Metazoa</taxon>
        <taxon>Ecdysozoa</taxon>
        <taxon>Arthropoda</taxon>
        <taxon>Chelicerata</taxon>
        <taxon>Arachnida</taxon>
        <taxon>Araneae</taxon>
        <taxon>Araneomorphae</taxon>
        <taxon>Entelegynae</taxon>
        <taxon>Araneoidea</taxon>
        <taxon>Nephilidae</taxon>
        <taxon>Nephila</taxon>
    </lineage>
</organism>
<proteinExistence type="predicted"/>
<evidence type="ECO:0000313" key="1">
    <source>
        <dbReference type="EMBL" id="GFT18051.1"/>
    </source>
</evidence>
<dbReference type="AlphaFoldDB" id="A0A8X6TJS0"/>
<accession>A0A8X6TJS0</accession>